<name>A0A380CGI6_SPHSI</name>
<reference evidence="1 2" key="1">
    <citation type="submission" date="2018-06" db="EMBL/GenBank/DDBJ databases">
        <authorList>
            <consortium name="Pathogen Informatics"/>
            <person name="Doyle S."/>
        </authorList>
    </citation>
    <scope>NUCLEOTIDE SEQUENCE [LARGE SCALE GENOMIC DNA]</scope>
    <source>
        <strain evidence="1 2">NCTC11388</strain>
    </source>
</reference>
<evidence type="ECO:0000313" key="2">
    <source>
        <dbReference type="Proteomes" id="UP000254893"/>
    </source>
</evidence>
<sequence>MSTTTEKITISDRFDFRYEVTIEHKPHFGFSTALYDDEIIGQVELGRINEPMGDDDREWEQYQERFSEWTDEIKTNMIPICKSHFNKS</sequence>
<gene>
    <name evidence="1" type="ORF">NCTC11388_02809</name>
</gene>
<evidence type="ECO:0000313" key="1">
    <source>
        <dbReference type="EMBL" id="SUJ18973.1"/>
    </source>
</evidence>
<dbReference type="Proteomes" id="UP000254893">
    <property type="component" value="Unassembled WGS sequence"/>
</dbReference>
<dbReference type="EMBL" id="UGYW01000002">
    <property type="protein sequence ID" value="SUJ18973.1"/>
    <property type="molecule type" value="Genomic_DNA"/>
</dbReference>
<dbReference type="RefSeq" id="WP_115170548.1">
    <property type="nucleotide sequence ID" value="NZ_UGYW01000002.1"/>
</dbReference>
<dbReference type="AlphaFoldDB" id="A0A380CGI6"/>
<proteinExistence type="predicted"/>
<organism evidence="1 2">
    <name type="scientific">Sphingobacterium spiritivorum</name>
    <name type="common">Flavobacterium spiritivorum</name>
    <dbReference type="NCBI Taxonomy" id="258"/>
    <lineage>
        <taxon>Bacteria</taxon>
        <taxon>Pseudomonadati</taxon>
        <taxon>Bacteroidota</taxon>
        <taxon>Sphingobacteriia</taxon>
        <taxon>Sphingobacteriales</taxon>
        <taxon>Sphingobacteriaceae</taxon>
        <taxon>Sphingobacterium</taxon>
    </lineage>
</organism>
<accession>A0A380CGI6</accession>
<protein>
    <submittedName>
        <fullName evidence="1">Uncharacterized protein</fullName>
    </submittedName>
</protein>